<dbReference type="PRINTS" id="PR01590">
    <property type="entry name" value="HTHFIS"/>
</dbReference>
<name>A0AB38YH30_9GAMM</name>
<gene>
    <name evidence="9" type="ORF">NFC81_02065</name>
</gene>
<accession>A0AB38YH30</accession>
<dbReference type="SMART" id="SM00382">
    <property type="entry name" value="AAA"/>
    <property type="match status" value="1"/>
</dbReference>
<keyword evidence="6" id="KW-0804">Transcription</keyword>
<dbReference type="FunFam" id="3.40.50.300:FF:000006">
    <property type="entry name" value="DNA-binding transcriptional regulator NtrC"/>
    <property type="match status" value="1"/>
</dbReference>
<evidence type="ECO:0000256" key="1">
    <source>
        <dbReference type="ARBA" id="ARBA00022741"/>
    </source>
</evidence>
<dbReference type="Gene3D" id="3.30.450.20">
    <property type="entry name" value="PAS domain"/>
    <property type="match status" value="1"/>
</dbReference>
<dbReference type="InterPro" id="IPR035965">
    <property type="entry name" value="PAS-like_dom_sf"/>
</dbReference>
<dbReference type="PANTHER" id="PTHR32071">
    <property type="entry name" value="TRANSCRIPTIONAL REGULATORY PROTEIN"/>
    <property type="match status" value="1"/>
</dbReference>
<dbReference type="InterPro" id="IPR000014">
    <property type="entry name" value="PAS"/>
</dbReference>
<dbReference type="SUPFAM" id="SSF52540">
    <property type="entry name" value="P-loop containing nucleoside triphosphate hydrolases"/>
    <property type="match status" value="1"/>
</dbReference>
<feature type="domain" description="Sigma-54 factor interaction" evidence="7">
    <location>
        <begin position="167"/>
        <end position="397"/>
    </location>
</feature>
<dbReference type="InterPro" id="IPR025943">
    <property type="entry name" value="Sigma_54_int_dom_ATP-bd_2"/>
</dbReference>
<dbReference type="CDD" id="cd00130">
    <property type="entry name" value="PAS"/>
    <property type="match status" value="1"/>
</dbReference>
<dbReference type="InterPro" id="IPR002197">
    <property type="entry name" value="HTH_Fis"/>
</dbReference>
<proteinExistence type="predicted"/>
<dbReference type="PROSITE" id="PS50045">
    <property type="entry name" value="SIGMA54_INTERACT_4"/>
    <property type="match status" value="1"/>
</dbReference>
<keyword evidence="5" id="KW-0010">Activator</keyword>
<dbReference type="Pfam" id="PF00158">
    <property type="entry name" value="Sigma54_activat"/>
    <property type="match status" value="1"/>
</dbReference>
<dbReference type="Gene3D" id="1.10.10.60">
    <property type="entry name" value="Homeodomain-like"/>
    <property type="match status" value="1"/>
</dbReference>
<dbReference type="Gene3D" id="1.10.8.60">
    <property type="match status" value="1"/>
</dbReference>
<dbReference type="NCBIfam" id="TIGR00229">
    <property type="entry name" value="sensory_box"/>
    <property type="match status" value="1"/>
</dbReference>
<dbReference type="InterPro" id="IPR009057">
    <property type="entry name" value="Homeodomain-like_sf"/>
</dbReference>
<dbReference type="PROSITE" id="PS50112">
    <property type="entry name" value="PAS"/>
    <property type="match status" value="1"/>
</dbReference>
<dbReference type="AlphaFoldDB" id="A0AB38YH30"/>
<feature type="domain" description="PAS" evidence="8">
    <location>
        <begin position="23"/>
        <end position="74"/>
    </location>
</feature>
<dbReference type="Pfam" id="PF02954">
    <property type="entry name" value="HTH_8"/>
    <property type="match status" value="1"/>
</dbReference>
<reference evidence="9" key="1">
    <citation type="submission" date="2022-07" db="EMBL/GenBank/DDBJ databases">
        <title>Complete genome sequence of Salinispirillum sp. LH10-3-1 capable of multiple carbohydrate inversion isolated from a soda lake.</title>
        <authorList>
            <person name="Liu J."/>
            <person name="Zhai Y."/>
            <person name="Zhang H."/>
            <person name="Yang H."/>
            <person name="Qu J."/>
            <person name="Li J."/>
        </authorList>
    </citation>
    <scope>NUCLEOTIDE SEQUENCE</scope>
    <source>
        <strain evidence="9">LH 10-3-1</strain>
    </source>
</reference>
<dbReference type="RefSeq" id="WP_304995878.1">
    <property type="nucleotide sequence ID" value="NZ_CP101717.1"/>
</dbReference>
<dbReference type="PANTHER" id="PTHR32071:SF57">
    <property type="entry name" value="C4-DICARBOXYLATE TRANSPORT TRANSCRIPTIONAL REGULATORY PROTEIN DCTD"/>
    <property type="match status" value="1"/>
</dbReference>
<dbReference type="PROSITE" id="PS00675">
    <property type="entry name" value="SIGMA54_INTERACT_1"/>
    <property type="match status" value="1"/>
</dbReference>
<dbReference type="Gene3D" id="3.40.50.300">
    <property type="entry name" value="P-loop containing nucleotide triphosphate hydrolases"/>
    <property type="match status" value="1"/>
</dbReference>
<evidence type="ECO:0000256" key="2">
    <source>
        <dbReference type="ARBA" id="ARBA00022840"/>
    </source>
</evidence>
<dbReference type="PROSITE" id="PS00676">
    <property type="entry name" value="SIGMA54_INTERACT_2"/>
    <property type="match status" value="1"/>
</dbReference>
<keyword evidence="2" id="KW-0067">ATP-binding</keyword>
<evidence type="ECO:0000256" key="6">
    <source>
        <dbReference type="ARBA" id="ARBA00023163"/>
    </source>
</evidence>
<evidence type="ECO:0000259" key="7">
    <source>
        <dbReference type="PROSITE" id="PS50045"/>
    </source>
</evidence>
<organism evidence="9">
    <name type="scientific">Salinispirillum sp. LH 10-3-1</name>
    <dbReference type="NCBI Taxonomy" id="2952525"/>
    <lineage>
        <taxon>Bacteria</taxon>
        <taxon>Pseudomonadati</taxon>
        <taxon>Pseudomonadota</taxon>
        <taxon>Gammaproteobacteria</taxon>
        <taxon>Oceanospirillales</taxon>
        <taxon>Saccharospirillaceae</taxon>
        <taxon>Salinispirillum</taxon>
    </lineage>
</organism>
<dbReference type="InterPro" id="IPR002078">
    <property type="entry name" value="Sigma_54_int"/>
</dbReference>
<keyword evidence="3" id="KW-0805">Transcription regulation</keyword>
<dbReference type="SMART" id="SM00091">
    <property type="entry name" value="PAS"/>
    <property type="match status" value="1"/>
</dbReference>
<dbReference type="InterPro" id="IPR025944">
    <property type="entry name" value="Sigma_54_int_dom_CS"/>
</dbReference>
<dbReference type="InterPro" id="IPR027417">
    <property type="entry name" value="P-loop_NTPase"/>
</dbReference>
<dbReference type="PROSITE" id="PS00688">
    <property type="entry name" value="SIGMA54_INTERACT_3"/>
    <property type="match status" value="1"/>
</dbReference>
<dbReference type="SUPFAM" id="SSF46689">
    <property type="entry name" value="Homeodomain-like"/>
    <property type="match status" value="1"/>
</dbReference>
<dbReference type="Pfam" id="PF25601">
    <property type="entry name" value="AAA_lid_14"/>
    <property type="match status" value="1"/>
</dbReference>
<dbReference type="SUPFAM" id="SSF55785">
    <property type="entry name" value="PYP-like sensor domain (PAS domain)"/>
    <property type="match status" value="1"/>
</dbReference>
<evidence type="ECO:0000256" key="5">
    <source>
        <dbReference type="ARBA" id="ARBA00023159"/>
    </source>
</evidence>
<dbReference type="InterPro" id="IPR025662">
    <property type="entry name" value="Sigma_54_int_dom_ATP-bd_1"/>
</dbReference>
<dbReference type="Pfam" id="PF13426">
    <property type="entry name" value="PAS_9"/>
    <property type="match status" value="1"/>
</dbReference>
<dbReference type="InterPro" id="IPR058031">
    <property type="entry name" value="AAA_lid_NorR"/>
</dbReference>
<evidence type="ECO:0000256" key="4">
    <source>
        <dbReference type="ARBA" id="ARBA00023125"/>
    </source>
</evidence>
<dbReference type="EMBL" id="CP101717">
    <property type="protein sequence ID" value="WLD58592.1"/>
    <property type="molecule type" value="Genomic_DNA"/>
</dbReference>
<protein>
    <submittedName>
        <fullName evidence="9">Sigma 54-interacting transcriptional regulator</fullName>
    </submittedName>
</protein>
<dbReference type="InterPro" id="IPR003593">
    <property type="entry name" value="AAA+_ATPase"/>
</dbReference>
<keyword evidence="4" id="KW-0238">DNA-binding</keyword>
<dbReference type="FunFam" id="1.10.8.60:FF:000014">
    <property type="entry name" value="DNA-binding transcriptional regulator NtrC"/>
    <property type="match status" value="1"/>
</dbReference>
<sequence>MIRPNRFPELAVNHTPITKLSQSIESYAAAFDAMEEWIVIVDDEARILFMNRPYAQFIGVNRDEIAGKPVTDVIENTRMHMAVSTGKPERTSLQEIRGNYMIANRYPIVESGKVVGAVGTVLFHDTHEWKQINSQIKALIAERDYYRQGQKDSAGPDTGAHFRLNDIIGRSPAIHALNEKVKKVASGDVSVLIRGESGTGKELYAHAIHQLSERADGPFIKVNCAAIPENLLEAELFGYEDGAFTGARKGGKPGKFQLADGGTLFLDEVGDMPLSMQAKLLRVLQDREVEAVGATRLVPVNIRLVAATHQPLEELIAAGEFREDLYYRVNVVPLNLPPLRERREDIPALTEHFLSRLARRTGRRTPKLTAQALTSLLEYSWPGNIRELENVLEATFYMSQGRKISLQALPENIAGARAQDVITGGTLKERLASAERMILREALATCGDNRLRTAKYLGISKSTLYEKLARFGL</sequence>
<dbReference type="GO" id="GO:0043565">
    <property type="term" value="F:sequence-specific DNA binding"/>
    <property type="evidence" value="ECO:0007669"/>
    <property type="project" value="InterPro"/>
</dbReference>
<evidence type="ECO:0000259" key="8">
    <source>
        <dbReference type="PROSITE" id="PS50112"/>
    </source>
</evidence>
<dbReference type="CDD" id="cd00009">
    <property type="entry name" value="AAA"/>
    <property type="match status" value="1"/>
</dbReference>
<keyword evidence="1" id="KW-0547">Nucleotide-binding</keyword>
<dbReference type="GO" id="GO:0006355">
    <property type="term" value="P:regulation of DNA-templated transcription"/>
    <property type="evidence" value="ECO:0007669"/>
    <property type="project" value="InterPro"/>
</dbReference>
<evidence type="ECO:0000256" key="3">
    <source>
        <dbReference type="ARBA" id="ARBA00023015"/>
    </source>
</evidence>
<evidence type="ECO:0000313" key="9">
    <source>
        <dbReference type="EMBL" id="WLD58592.1"/>
    </source>
</evidence>
<dbReference type="GO" id="GO:0005524">
    <property type="term" value="F:ATP binding"/>
    <property type="evidence" value="ECO:0007669"/>
    <property type="project" value="UniProtKB-KW"/>
</dbReference>